<organism evidence="4 5">
    <name type="scientific">Halodesulfurarchaeum formicicum</name>
    <dbReference type="NCBI Taxonomy" id="1873524"/>
    <lineage>
        <taxon>Archaea</taxon>
        <taxon>Methanobacteriati</taxon>
        <taxon>Methanobacteriota</taxon>
        <taxon>Stenosarchaea group</taxon>
        <taxon>Halobacteria</taxon>
        <taxon>Halobacteriales</taxon>
        <taxon>Halobacteriaceae</taxon>
        <taxon>Halodesulfurarchaeum</taxon>
    </lineage>
</organism>
<dbReference type="GO" id="GO:0006637">
    <property type="term" value="P:acyl-CoA metabolic process"/>
    <property type="evidence" value="ECO:0007669"/>
    <property type="project" value="TreeGrafter"/>
</dbReference>
<dbReference type="SUPFAM" id="SSF54637">
    <property type="entry name" value="Thioesterase/thiol ester dehydrase-isomerase"/>
    <property type="match status" value="1"/>
</dbReference>
<protein>
    <submittedName>
        <fullName evidence="4">Thioesterase superfamily protein</fullName>
    </submittedName>
</protein>
<dbReference type="AlphaFoldDB" id="A0A1J1AC66"/>
<dbReference type="Pfam" id="PF03061">
    <property type="entry name" value="4HBT"/>
    <property type="match status" value="1"/>
</dbReference>
<evidence type="ECO:0000256" key="2">
    <source>
        <dbReference type="SAM" id="MobiDB-lite"/>
    </source>
</evidence>
<dbReference type="Gene3D" id="3.10.129.10">
    <property type="entry name" value="Hotdog Thioesterase"/>
    <property type="match status" value="1"/>
</dbReference>
<dbReference type="RefSeq" id="WP_071932899.1">
    <property type="nucleotide sequence ID" value="NZ_CP016804.1"/>
</dbReference>
<dbReference type="GO" id="GO:0009062">
    <property type="term" value="P:fatty acid catabolic process"/>
    <property type="evidence" value="ECO:0007669"/>
    <property type="project" value="TreeGrafter"/>
</dbReference>
<dbReference type="EMBL" id="CP016804">
    <property type="protein sequence ID" value="APE95319.1"/>
    <property type="molecule type" value="Genomic_DNA"/>
</dbReference>
<gene>
    <name evidence="4" type="ORF">HSR6_0866</name>
</gene>
<feature type="compositionally biased region" description="Basic and acidic residues" evidence="2">
    <location>
        <begin position="133"/>
        <end position="147"/>
    </location>
</feature>
<dbReference type="PANTHER" id="PTHR11049">
    <property type="entry name" value="ACYL COENZYME A THIOESTER HYDROLASE"/>
    <property type="match status" value="1"/>
</dbReference>
<reference evidence="5" key="1">
    <citation type="submission" date="2016-08" db="EMBL/GenBank/DDBJ databases">
        <title>Discovery of first anaerobic lithoheterotrophic haloarchae widely represented in hypersaline habitats.</title>
        <authorList>
            <person name="Sorokin D.Y."/>
            <person name="Kublanov I.V."/>
            <person name="Roman P."/>
            <person name="Sinninghe Damste J.S."/>
            <person name="Golyshin P.N."/>
            <person name="Rojo D."/>
            <person name="Ciordia S."/>
            <person name="Mena Md.C."/>
            <person name="Ferrer M."/>
            <person name="Smedile F."/>
            <person name="Messina E."/>
            <person name="La Cono V."/>
            <person name="Yakimov M.M."/>
        </authorList>
    </citation>
    <scope>NUCLEOTIDE SEQUENCE [LARGE SCALE GENOMIC DNA]</scope>
    <source>
        <strain evidence="5">HSR6</strain>
    </source>
</reference>
<dbReference type="GO" id="GO:0052816">
    <property type="term" value="F:long-chain fatty acyl-CoA hydrolase activity"/>
    <property type="evidence" value="ECO:0007669"/>
    <property type="project" value="TreeGrafter"/>
</dbReference>
<dbReference type="Proteomes" id="UP000186165">
    <property type="component" value="Chromosome"/>
</dbReference>
<dbReference type="KEGG" id="hhsr:HSR6_0866"/>
<dbReference type="InterPro" id="IPR033120">
    <property type="entry name" value="HOTDOG_ACOT"/>
</dbReference>
<name>A0A1J1AC66_9EURY</name>
<feature type="domain" description="HotDog ACOT-type" evidence="3">
    <location>
        <begin position="5"/>
        <end position="117"/>
    </location>
</feature>
<dbReference type="PROSITE" id="PS51770">
    <property type="entry name" value="HOTDOG_ACOT"/>
    <property type="match status" value="1"/>
</dbReference>
<dbReference type="PANTHER" id="PTHR11049:SF24">
    <property type="entry name" value="CYTOSOLIC ACYL COENZYME A THIOESTER HYDROLASE"/>
    <property type="match status" value="1"/>
</dbReference>
<sequence length="147" mass="16048">MPDLLSTRITNRWVVRSSHANHLGTAHGGSIVKWMDEVGGMAAVRFAGQWCVTAHMDSVDFVQPIEVDDAVRVEGYVYEAGETSVQVHVEAFKEDMRTGEGELASEADIVYVAVDEDGEPSPVPELQIDSEEGERLKQAAESDSKAD</sequence>
<feature type="region of interest" description="Disordered" evidence="2">
    <location>
        <begin position="117"/>
        <end position="147"/>
    </location>
</feature>
<dbReference type="GO" id="GO:0005829">
    <property type="term" value="C:cytosol"/>
    <property type="evidence" value="ECO:0007669"/>
    <property type="project" value="TreeGrafter"/>
</dbReference>
<dbReference type="InterPro" id="IPR029069">
    <property type="entry name" value="HotDog_dom_sf"/>
</dbReference>
<keyword evidence="1" id="KW-0378">Hydrolase</keyword>
<evidence type="ECO:0000259" key="3">
    <source>
        <dbReference type="PROSITE" id="PS51770"/>
    </source>
</evidence>
<keyword evidence="5" id="KW-1185">Reference proteome</keyword>
<evidence type="ECO:0000256" key="1">
    <source>
        <dbReference type="ARBA" id="ARBA00022801"/>
    </source>
</evidence>
<dbReference type="OrthoDB" id="15030at2157"/>
<dbReference type="InterPro" id="IPR006683">
    <property type="entry name" value="Thioestr_dom"/>
</dbReference>
<evidence type="ECO:0000313" key="4">
    <source>
        <dbReference type="EMBL" id="APE95319.1"/>
    </source>
</evidence>
<dbReference type="GeneID" id="30417385"/>
<proteinExistence type="predicted"/>
<accession>A0A1J1AC66</accession>
<evidence type="ECO:0000313" key="5">
    <source>
        <dbReference type="Proteomes" id="UP000186165"/>
    </source>
</evidence>
<dbReference type="InterPro" id="IPR040170">
    <property type="entry name" value="Cytosol_ACT"/>
</dbReference>
<dbReference type="CDD" id="cd03442">
    <property type="entry name" value="BFIT_BACH"/>
    <property type="match status" value="1"/>
</dbReference>